<sequence>MEHEKKVYQKNNTGYYLLLTFIAFNTVYTIFRLRDMTVDYNIGLFIIVTIVLSLISFLATIKIRSYSLLWSYLSGCIGIFQIVRFFLMDNKFQGNLNIFLSVMLVISAVCAVAGGIISMIKTKQRTSFIQHNHINKEYMHS</sequence>
<feature type="transmembrane region" description="Helical" evidence="1">
    <location>
        <begin position="98"/>
        <end position="120"/>
    </location>
</feature>
<evidence type="ECO:0000256" key="1">
    <source>
        <dbReference type="SAM" id="Phobius"/>
    </source>
</evidence>
<organism evidence="2 3">
    <name type="scientific">Vallitalea pronyensis</name>
    <dbReference type="NCBI Taxonomy" id="1348613"/>
    <lineage>
        <taxon>Bacteria</taxon>
        <taxon>Bacillati</taxon>
        <taxon>Bacillota</taxon>
        <taxon>Clostridia</taxon>
        <taxon>Lachnospirales</taxon>
        <taxon>Vallitaleaceae</taxon>
        <taxon>Vallitalea</taxon>
    </lineage>
</organism>
<feature type="transmembrane region" description="Helical" evidence="1">
    <location>
        <begin position="12"/>
        <end position="30"/>
    </location>
</feature>
<keyword evidence="1" id="KW-0472">Membrane</keyword>
<dbReference type="AlphaFoldDB" id="A0A8J8MNC3"/>
<reference evidence="2" key="1">
    <citation type="submission" date="2020-07" db="EMBL/GenBank/DDBJ databases">
        <title>Vallitalea pronyensis genome.</title>
        <authorList>
            <person name="Postec A."/>
        </authorList>
    </citation>
    <scope>NUCLEOTIDE SEQUENCE</scope>
    <source>
        <strain evidence="2">FatNI3</strain>
    </source>
</reference>
<dbReference type="EMBL" id="CP058649">
    <property type="protein sequence ID" value="QUI24669.1"/>
    <property type="molecule type" value="Genomic_DNA"/>
</dbReference>
<feature type="transmembrane region" description="Helical" evidence="1">
    <location>
        <begin position="42"/>
        <end position="61"/>
    </location>
</feature>
<name>A0A8J8MNC3_9FIRM</name>
<gene>
    <name evidence="2" type="ORF">HZI73_21240</name>
</gene>
<accession>A0A8J8MNC3</accession>
<evidence type="ECO:0000313" key="2">
    <source>
        <dbReference type="EMBL" id="QUI24669.1"/>
    </source>
</evidence>
<proteinExistence type="predicted"/>
<dbReference type="Proteomes" id="UP000683246">
    <property type="component" value="Chromosome"/>
</dbReference>
<keyword evidence="1" id="KW-1133">Transmembrane helix</keyword>
<evidence type="ECO:0000313" key="3">
    <source>
        <dbReference type="Proteomes" id="UP000683246"/>
    </source>
</evidence>
<dbReference type="RefSeq" id="WP_212695362.1">
    <property type="nucleotide sequence ID" value="NZ_CP058649.1"/>
</dbReference>
<dbReference type="KEGG" id="vpy:HZI73_21240"/>
<keyword evidence="1" id="KW-0812">Transmembrane</keyword>
<keyword evidence="3" id="KW-1185">Reference proteome</keyword>
<feature type="transmembrane region" description="Helical" evidence="1">
    <location>
        <begin position="68"/>
        <end position="86"/>
    </location>
</feature>
<protein>
    <submittedName>
        <fullName evidence="2">Uncharacterized protein</fullName>
    </submittedName>
</protein>